<protein>
    <submittedName>
        <fullName evidence="3">CPBP family intramembrane metalloprotease</fullName>
    </submittedName>
</protein>
<dbReference type="Proteomes" id="UP000437862">
    <property type="component" value="Chromosome"/>
</dbReference>
<keyword evidence="1" id="KW-0812">Transmembrane</keyword>
<evidence type="ECO:0000259" key="2">
    <source>
        <dbReference type="Pfam" id="PF02517"/>
    </source>
</evidence>
<feature type="transmembrane region" description="Helical" evidence="1">
    <location>
        <begin position="44"/>
        <end position="66"/>
    </location>
</feature>
<feature type="transmembrane region" description="Helical" evidence="1">
    <location>
        <begin position="12"/>
        <end position="32"/>
    </location>
</feature>
<evidence type="ECO:0000313" key="3">
    <source>
        <dbReference type="EMBL" id="QGZ41893.1"/>
    </source>
</evidence>
<keyword evidence="1" id="KW-1133">Transmembrane helix</keyword>
<reference evidence="4" key="2">
    <citation type="submission" date="2019-07" db="EMBL/GenBank/DDBJ databases">
        <authorList>
            <person name="Whitman W."/>
            <person name="Huntemann M."/>
            <person name="Clum A."/>
            <person name="Pillay M."/>
            <person name="Palaniappan K."/>
            <person name="Varghese N."/>
            <person name="Mikhailova N."/>
            <person name="Stamatis D."/>
            <person name="Reddy T."/>
            <person name="Daum C."/>
            <person name="Shapiro N."/>
            <person name="Ivanova N."/>
            <person name="Kyrpides N."/>
            <person name="Woyke T."/>
        </authorList>
    </citation>
    <scope>NUCLEOTIDE SEQUENCE</scope>
    <source>
        <strain evidence="4">CGMCC 1.10685</strain>
    </source>
</reference>
<dbReference type="AlphaFoldDB" id="A0A562PIT5"/>
<feature type="transmembrane region" description="Helical" evidence="1">
    <location>
        <begin position="87"/>
        <end position="107"/>
    </location>
</feature>
<name>A0A562PIT5_9BURK</name>
<dbReference type="GO" id="GO:0008237">
    <property type="term" value="F:metallopeptidase activity"/>
    <property type="evidence" value="ECO:0007669"/>
    <property type="project" value="UniProtKB-KW"/>
</dbReference>
<keyword evidence="1" id="KW-0472">Membrane</keyword>
<accession>A0A562PIT5</accession>
<evidence type="ECO:0000313" key="5">
    <source>
        <dbReference type="Proteomes" id="UP000315112"/>
    </source>
</evidence>
<reference evidence="4 5" key="1">
    <citation type="journal article" date="2015" name="Stand. Genomic Sci.">
        <title>Genomic Encyclopedia of Bacterial and Archaeal Type Strains, Phase III: the genomes of soil and plant-associated and newly described type strains.</title>
        <authorList>
            <person name="Whitman W.B."/>
            <person name="Woyke T."/>
            <person name="Klenk H.P."/>
            <person name="Zhou Y."/>
            <person name="Lilburn T.G."/>
            <person name="Beck B.J."/>
            <person name="De Vos P."/>
            <person name="Vandamme P."/>
            <person name="Eisen J.A."/>
            <person name="Garrity G."/>
            <person name="Hugenholtz P."/>
            <person name="Kyrpides N.C."/>
        </authorList>
    </citation>
    <scope>NUCLEOTIDE SEQUENCE [LARGE SCALE GENOMIC DNA]</scope>
    <source>
        <strain evidence="4 5">CGMCC 1.10685</strain>
    </source>
</reference>
<dbReference type="GO" id="GO:0080120">
    <property type="term" value="P:CAAX-box protein maturation"/>
    <property type="evidence" value="ECO:0007669"/>
    <property type="project" value="UniProtKB-ARBA"/>
</dbReference>
<dbReference type="InterPro" id="IPR003675">
    <property type="entry name" value="Rce1/LyrA-like_dom"/>
</dbReference>
<dbReference type="EMBL" id="VLKW01000009">
    <property type="protein sequence ID" value="TWI44298.1"/>
    <property type="molecule type" value="Genomic_DNA"/>
</dbReference>
<reference evidence="3 6" key="3">
    <citation type="submission" date="2019-12" db="EMBL/GenBank/DDBJ databases">
        <title>Draft Genome Sequences of Six Type Strains of the Genus Massilia.</title>
        <authorList>
            <person name="Miess H."/>
            <person name="Frediansyah A."/>
            <person name="Goeker M."/>
            <person name="Gross H."/>
        </authorList>
    </citation>
    <scope>NUCLEOTIDE SEQUENCE [LARGE SCALE GENOMIC DNA]</scope>
    <source>
        <strain evidence="3 6">DSM 26639</strain>
    </source>
</reference>
<dbReference type="Proteomes" id="UP000315112">
    <property type="component" value="Unassembled WGS sequence"/>
</dbReference>
<dbReference type="OrthoDB" id="9779573at2"/>
<feature type="transmembrane region" description="Helical" evidence="1">
    <location>
        <begin position="113"/>
        <end position="129"/>
    </location>
</feature>
<keyword evidence="6" id="KW-1185">Reference proteome</keyword>
<keyword evidence="3" id="KW-0645">Protease</keyword>
<organism evidence="4 5">
    <name type="scientific">Pseudoduganella flava</name>
    <dbReference type="NCBI Taxonomy" id="871742"/>
    <lineage>
        <taxon>Bacteria</taxon>
        <taxon>Pseudomonadati</taxon>
        <taxon>Pseudomonadota</taxon>
        <taxon>Betaproteobacteria</taxon>
        <taxon>Burkholderiales</taxon>
        <taxon>Oxalobacteraceae</taxon>
        <taxon>Telluria group</taxon>
        <taxon>Pseudoduganella</taxon>
    </lineage>
</organism>
<evidence type="ECO:0000256" key="1">
    <source>
        <dbReference type="SAM" id="Phobius"/>
    </source>
</evidence>
<sequence length="189" mass="20203">MAEQTVRLHHQLATGIGMTAIAALLLLLWPAAPGALTGTLGLPVAVQLALGLGLGALYWLAALLDYRRHAGSERVRRTVESYRQLDLAGWNPFWIALGAGIGEELLFRGALQPHLGVWLTSALFALAHAKVYDMARLDRTTLIQATTLFAVSAVLGWLAHYTGLLTAIAVHTLVDVAGLLLVRRAAATV</sequence>
<evidence type="ECO:0000313" key="6">
    <source>
        <dbReference type="Proteomes" id="UP000437862"/>
    </source>
</evidence>
<feature type="domain" description="CAAX prenyl protease 2/Lysostaphin resistance protein A-like" evidence="2">
    <location>
        <begin position="92"/>
        <end position="176"/>
    </location>
</feature>
<dbReference type="RefSeq" id="WP_145878849.1">
    <property type="nucleotide sequence ID" value="NZ_CP046904.1"/>
</dbReference>
<keyword evidence="3" id="KW-0482">Metalloprotease</keyword>
<dbReference type="Pfam" id="PF02517">
    <property type="entry name" value="Rce1-like"/>
    <property type="match status" value="1"/>
</dbReference>
<keyword evidence="3" id="KW-0378">Hydrolase</keyword>
<dbReference type="GO" id="GO:0004175">
    <property type="term" value="F:endopeptidase activity"/>
    <property type="evidence" value="ECO:0007669"/>
    <property type="project" value="UniProtKB-ARBA"/>
</dbReference>
<dbReference type="EMBL" id="CP046904">
    <property type="protein sequence ID" value="QGZ41893.1"/>
    <property type="molecule type" value="Genomic_DNA"/>
</dbReference>
<gene>
    <name evidence="3" type="ORF">GO485_24440</name>
    <name evidence="4" type="ORF">IP92_04243</name>
</gene>
<evidence type="ECO:0000313" key="4">
    <source>
        <dbReference type="EMBL" id="TWI44298.1"/>
    </source>
</evidence>
<proteinExistence type="predicted"/>